<feature type="region of interest" description="Disordered" evidence="1">
    <location>
        <begin position="20"/>
        <end position="60"/>
    </location>
</feature>
<feature type="compositionally biased region" description="Low complexity" evidence="1">
    <location>
        <begin position="22"/>
        <end position="33"/>
    </location>
</feature>
<sequence length="719" mass="78976">MDSAKEILSLIPLNSKDKMLDSETSMSSLSVLSTRVDENKPPNSGNIVESDEKQVTTPDPRWPYLNRWSSNLGIDVSTQAVSKLAPPHPRIVTTVEGDSCAAPLEVGSGSELVSPHPPDVPTVEVGFNASLIENAEEVTTDSTILATPAVSNKEKAELSSAGSPSLPPELNVVVEKPPDRAIDPAIEQERMEKEPVFIKTLGAWAKPLHFSTSPTPPEPATPKLGISEDVKSQIASFWPSIGEATKSGHKHMKGKMMFPEKIISNLPVEKISPPVFKDDGSLRFPWAARMNQSARNLSRAAEPTYRLESTPQLTIPSKVLRLGPENKEEYIIGQFHRCSSPPGGLIHAVLNRLWGRECRIACKKLGDSSFLFHIPHENTRKWVIQRGVWHVDDCLLFVAPWSPVNSLKIPEISTLLVWVNLKNIPDSCFSRLGISHIASGLGEPMLTHRPRLDPTIMGEAKILVEVELDKPFPKQIALDDKQGNIYLVGVEYTWIPSACERCGALGHKEKRCLLPHKPHDSAPAKANVTNEEIPLVAIDMLLPNSSTLVGAVETDSHLTPGHQAHKITTNSALTTPLEVPAPTTFTHSHEVQSTSCSRIENNLSMLAVEETAHPQSHVMEEIPSKEIILETPQASGNEQSIGHYSPTANNLQQFHMERNFSPLTHGRDDGLGEVGETSGYNITRGGRLIKPTQKIQDMEWTNVRGKGKRGRRGRGNHVH</sequence>
<dbReference type="EMBL" id="LK031979">
    <property type="protein sequence ID" value="CDY07579.1"/>
    <property type="molecule type" value="Genomic_DNA"/>
</dbReference>
<reference evidence="3 4" key="1">
    <citation type="journal article" date="2014" name="Science">
        <title>Plant genetics. Early allopolyploid evolution in the post-Neolithic Brassica napus oilseed genome.</title>
        <authorList>
            <person name="Chalhoub B."/>
            <person name="Denoeud F."/>
            <person name="Liu S."/>
            <person name="Parkin I.A."/>
            <person name="Tang H."/>
            <person name="Wang X."/>
            <person name="Chiquet J."/>
            <person name="Belcram H."/>
            <person name="Tong C."/>
            <person name="Samans B."/>
            <person name="Correa M."/>
            <person name="Da Silva C."/>
            <person name="Just J."/>
            <person name="Falentin C."/>
            <person name="Koh C.S."/>
            <person name="Le Clainche I."/>
            <person name="Bernard M."/>
            <person name="Bento P."/>
            <person name="Noel B."/>
            <person name="Labadie K."/>
            <person name="Alberti A."/>
            <person name="Charles M."/>
            <person name="Arnaud D."/>
            <person name="Guo H."/>
            <person name="Daviaud C."/>
            <person name="Alamery S."/>
            <person name="Jabbari K."/>
            <person name="Zhao M."/>
            <person name="Edger P.P."/>
            <person name="Chelaifa H."/>
            <person name="Tack D."/>
            <person name="Lassalle G."/>
            <person name="Mestiri I."/>
            <person name="Schnel N."/>
            <person name="Le Paslier M.C."/>
            <person name="Fan G."/>
            <person name="Renault V."/>
            <person name="Bayer P.E."/>
            <person name="Golicz A.A."/>
            <person name="Manoli S."/>
            <person name="Lee T.H."/>
            <person name="Thi V.H."/>
            <person name="Chalabi S."/>
            <person name="Hu Q."/>
            <person name="Fan C."/>
            <person name="Tollenaere R."/>
            <person name="Lu Y."/>
            <person name="Battail C."/>
            <person name="Shen J."/>
            <person name="Sidebottom C.H."/>
            <person name="Wang X."/>
            <person name="Canaguier A."/>
            <person name="Chauveau A."/>
            <person name="Berard A."/>
            <person name="Deniot G."/>
            <person name="Guan M."/>
            <person name="Liu Z."/>
            <person name="Sun F."/>
            <person name="Lim Y.P."/>
            <person name="Lyons E."/>
            <person name="Town C.D."/>
            <person name="Bancroft I."/>
            <person name="Wang X."/>
            <person name="Meng J."/>
            <person name="Ma J."/>
            <person name="Pires J.C."/>
            <person name="King G.J."/>
            <person name="Brunel D."/>
            <person name="Delourme R."/>
            <person name="Renard M."/>
            <person name="Aury J.M."/>
            <person name="Adams K.L."/>
            <person name="Batley J."/>
            <person name="Snowdon R.J."/>
            <person name="Tost J."/>
            <person name="Edwards D."/>
            <person name="Zhou Y."/>
            <person name="Hua W."/>
            <person name="Sharpe A.G."/>
            <person name="Paterson A.H."/>
            <person name="Guan C."/>
            <person name="Wincker P."/>
        </authorList>
    </citation>
    <scope>NUCLEOTIDE SEQUENCE [LARGE SCALE GENOMIC DNA]</scope>
    <source>
        <strain evidence="4">cv. Darmor-bzh</strain>
    </source>
</reference>
<dbReference type="PaxDb" id="3708-A0A078F3L5"/>
<organism evidence="3 4">
    <name type="scientific">Brassica napus</name>
    <name type="common">Rape</name>
    <dbReference type="NCBI Taxonomy" id="3708"/>
    <lineage>
        <taxon>Eukaryota</taxon>
        <taxon>Viridiplantae</taxon>
        <taxon>Streptophyta</taxon>
        <taxon>Embryophyta</taxon>
        <taxon>Tracheophyta</taxon>
        <taxon>Spermatophyta</taxon>
        <taxon>Magnoliopsida</taxon>
        <taxon>eudicotyledons</taxon>
        <taxon>Gunneridae</taxon>
        <taxon>Pentapetalae</taxon>
        <taxon>rosids</taxon>
        <taxon>malvids</taxon>
        <taxon>Brassicales</taxon>
        <taxon>Brassicaceae</taxon>
        <taxon>Brassiceae</taxon>
        <taxon>Brassica</taxon>
    </lineage>
</organism>
<dbReference type="InterPro" id="IPR040256">
    <property type="entry name" value="At4g02000-like"/>
</dbReference>
<name>A0A078F3L5_BRANA</name>
<dbReference type="Pfam" id="PF14111">
    <property type="entry name" value="DUF4283"/>
    <property type="match status" value="1"/>
</dbReference>
<dbReference type="AlphaFoldDB" id="A0A078F3L5"/>
<proteinExistence type="predicted"/>
<accession>A0A078F3L5</accession>
<keyword evidence="4" id="KW-1185">Reference proteome</keyword>
<evidence type="ECO:0000256" key="1">
    <source>
        <dbReference type="SAM" id="MobiDB-lite"/>
    </source>
</evidence>
<evidence type="ECO:0000313" key="4">
    <source>
        <dbReference type="Proteomes" id="UP000028999"/>
    </source>
</evidence>
<evidence type="ECO:0000259" key="2">
    <source>
        <dbReference type="Pfam" id="PF14111"/>
    </source>
</evidence>
<evidence type="ECO:0000313" key="3">
    <source>
        <dbReference type="EMBL" id="CDY07579.1"/>
    </source>
</evidence>
<dbReference type="PANTHER" id="PTHR31286">
    <property type="entry name" value="GLYCINE-RICH CELL WALL STRUCTURAL PROTEIN 1.8-LIKE"/>
    <property type="match status" value="1"/>
</dbReference>
<dbReference type="OMA" id="RECRIAC"/>
<gene>
    <name evidence="3" type="primary">BnaC06g14850D</name>
    <name evidence="3" type="ORF">GSBRNA2T00124661001</name>
</gene>
<dbReference type="Gramene" id="CDY07579">
    <property type="protein sequence ID" value="CDY07579"/>
    <property type="gene ID" value="GSBRNA2T00124661001"/>
</dbReference>
<dbReference type="Proteomes" id="UP000028999">
    <property type="component" value="Unassembled WGS sequence"/>
</dbReference>
<dbReference type="PANTHER" id="PTHR31286:SF57">
    <property type="entry name" value="DUF4283 DOMAIN-CONTAINING PROTEIN"/>
    <property type="match status" value="1"/>
</dbReference>
<feature type="domain" description="DUF4283" evidence="2">
    <location>
        <begin position="325"/>
        <end position="403"/>
    </location>
</feature>
<protein>
    <submittedName>
        <fullName evidence="3">BnaC06g14850D protein</fullName>
    </submittedName>
</protein>
<dbReference type="InterPro" id="IPR025558">
    <property type="entry name" value="DUF4283"/>
</dbReference>